<feature type="transmembrane region" description="Helical" evidence="2">
    <location>
        <begin position="116"/>
        <end position="139"/>
    </location>
</feature>
<accession>A0ABP6XRY7</accession>
<keyword evidence="5" id="KW-1185">Reference proteome</keyword>
<evidence type="ECO:0000256" key="1">
    <source>
        <dbReference type="SAM" id="MobiDB-lite"/>
    </source>
</evidence>
<feature type="domain" description="LysM" evidence="3">
    <location>
        <begin position="186"/>
        <end position="235"/>
    </location>
</feature>
<keyword evidence="2" id="KW-0472">Membrane</keyword>
<organism evidence="4 5">
    <name type="scientific">Amycolatopsis ultiminotia</name>
    <dbReference type="NCBI Taxonomy" id="543629"/>
    <lineage>
        <taxon>Bacteria</taxon>
        <taxon>Bacillati</taxon>
        <taxon>Actinomycetota</taxon>
        <taxon>Actinomycetes</taxon>
        <taxon>Pseudonocardiales</taxon>
        <taxon>Pseudonocardiaceae</taxon>
        <taxon>Amycolatopsis</taxon>
    </lineage>
</organism>
<dbReference type="InterPro" id="IPR018392">
    <property type="entry name" value="LysM"/>
</dbReference>
<evidence type="ECO:0000313" key="5">
    <source>
        <dbReference type="Proteomes" id="UP001500689"/>
    </source>
</evidence>
<gene>
    <name evidence="4" type="ORF">GCM10022222_63500</name>
</gene>
<feature type="region of interest" description="Disordered" evidence="1">
    <location>
        <begin position="664"/>
        <end position="699"/>
    </location>
</feature>
<dbReference type="PANTHER" id="PTHR34700:SF4">
    <property type="entry name" value="PHAGE-LIKE ELEMENT PBSX PROTEIN XKDP"/>
    <property type="match status" value="1"/>
</dbReference>
<comment type="caution">
    <text evidence="4">The sequence shown here is derived from an EMBL/GenBank/DDBJ whole genome shotgun (WGS) entry which is preliminary data.</text>
</comment>
<dbReference type="SMART" id="SM00257">
    <property type="entry name" value="LysM"/>
    <property type="match status" value="2"/>
</dbReference>
<sequence length="732" mass="76953">MTATAAQRIRGALAALALLAFVAGVPCGFLALGADPSRLLPDRWPDPVPISQWPGRIWTSLRWAWLTGDLVLWLVVAAAWAGWLLLTVSVVVEVIRQTRQGVRTARGLLNRVPRGRWIAGLVAAVLIAASAGTAAASGLPAAPVAATAPPWPDRHRATPEPRLQAATVSIPDAATGSDQQHGQHVVPYVVVHGDTLWGLAQRHLGQGIRYHEIVQLNPSLRTTPDELEPGWTLQLPEDAVGLPRPAETAPTGRTVDVVPGDTLTGIAERELGNPYVWRTLFDLNAGRVQPDGRALRDPSQLLPGWQLHLPVASPFAEPHEQRPAAEPVPLGPPRSTAPRPNTNSSSPKSAHDTRPTAEQVSLPGGGLVGLGLALSVFVLLYLARRRRRARRTPTGCLMPPADVNGAEALPPGAAVATLATAAHHADLDEDEADSSRTIDVVARNRRVWPPPAPVLTAYAGTTTQSADLGESGGLVLAGPGAASAARAVLAAVLAVDARYPTEALLASPETAQLIAGFPGQTSLHEAPGVEIVDDETTALAKLNTVIAQRVRLRDTDQFDADVQPDTRSASQHAAPVPLLLVLALPSAQHHREWAAVGALGSDVGVHILLLGDDDLHNAGFAGLTVDADGTVQTARGEHSIEVGARTEVLSPAEADELWRLLASARGPTPHPATDTEPHDLDDPDELAGDPPPDSTEATAAPAVLVRLLGGVRVETRGNHVPGLRARAREVLA</sequence>
<dbReference type="Proteomes" id="UP001500689">
    <property type="component" value="Unassembled WGS sequence"/>
</dbReference>
<dbReference type="CDD" id="cd00118">
    <property type="entry name" value="LysM"/>
    <property type="match status" value="1"/>
</dbReference>
<dbReference type="InterPro" id="IPR036779">
    <property type="entry name" value="LysM_dom_sf"/>
</dbReference>
<proteinExistence type="predicted"/>
<feature type="transmembrane region" description="Helical" evidence="2">
    <location>
        <begin position="362"/>
        <end position="383"/>
    </location>
</feature>
<dbReference type="Pfam" id="PF01476">
    <property type="entry name" value="LysM"/>
    <property type="match status" value="1"/>
</dbReference>
<dbReference type="EMBL" id="BAAAZN010000016">
    <property type="protein sequence ID" value="GAA3570698.1"/>
    <property type="molecule type" value="Genomic_DNA"/>
</dbReference>
<keyword evidence="2" id="KW-1133">Transmembrane helix</keyword>
<dbReference type="Gene3D" id="3.10.350.10">
    <property type="entry name" value="LysM domain"/>
    <property type="match status" value="2"/>
</dbReference>
<dbReference type="PANTHER" id="PTHR34700">
    <property type="entry name" value="POTASSIUM BINDING PROTEIN KBP"/>
    <property type="match status" value="1"/>
</dbReference>
<protein>
    <recommendedName>
        <fullName evidence="3">LysM domain-containing protein</fullName>
    </recommendedName>
</protein>
<reference evidence="5" key="1">
    <citation type="journal article" date="2019" name="Int. J. Syst. Evol. Microbiol.">
        <title>The Global Catalogue of Microorganisms (GCM) 10K type strain sequencing project: providing services to taxonomists for standard genome sequencing and annotation.</title>
        <authorList>
            <consortium name="The Broad Institute Genomics Platform"/>
            <consortium name="The Broad Institute Genome Sequencing Center for Infectious Disease"/>
            <person name="Wu L."/>
            <person name="Ma J."/>
        </authorList>
    </citation>
    <scope>NUCLEOTIDE SEQUENCE [LARGE SCALE GENOMIC DNA]</scope>
    <source>
        <strain evidence="5">JCM 16898</strain>
    </source>
</reference>
<dbReference type="PROSITE" id="PS51782">
    <property type="entry name" value="LYSM"/>
    <property type="match status" value="1"/>
</dbReference>
<dbReference type="SUPFAM" id="SSF54106">
    <property type="entry name" value="LysM domain"/>
    <property type="match status" value="1"/>
</dbReference>
<name>A0ABP6XRY7_9PSEU</name>
<keyword evidence="2" id="KW-0812">Transmembrane</keyword>
<dbReference type="InterPro" id="IPR052196">
    <property type="entry name" value="Bact_Kbp"/>
</dbReference>
<feature type="region of interest" description="Disordered" evidence="1">
    <location>
        <begin position="316"/>
        <end position="360"/>
    </location>
</feature>
<evidence type="ECO:0000256" key="2">
    <source>
        <dbReference type="SAM" id="Phobius"/>
    </source>
</evidence>
<evidence type="ECO:0000259" key="3">
    <source>
        <dbReference type="PROSITE" id="PS51782"/>
    </source>
</evidence>
<evidence type="ECO:0000313" key="4">
    <source>
        <dbReference type="EMBL" id="GAA3570698.1"/>
    </source>
</evidence>
<feature type="transmembrane region" description="Helical" evidence="2">
    <location>
        <begin position="70"/>
        <end position="95"/>
    </location>
</feature>
<feature type="compositionally biased region" description="Polar residues" evidence="1">
    <location>
        <begin position="338"/>
        <end position="348"/>
    </location>
</feature>
<dbReference type="RefSeq" id="WP_344866465.1">
    <property type="nucleotide sequence ID" value="NZ_BAAAZN010000016.1"/>
</dbReference>